<dbReference type="GO" id="GO:0003700">
    <property type="term" value="F:DNA-binding transcription factor activity"/>
    <property type="evidence" value="ECO:0007669"/>
    <property type="project" value="InterPro"/>
</dbReference>
<evidence type="ECO:0000256" key="3">
    <source>
        <dbReference type="ARBA" id="ARBA00023015"/>
    </source>
</evidence>
<feature type="domain" description="HTH araC/xylS-type" evidence="7">
    <location>
        <begin position="175"/>
        <end position="273"/>
    </location>
</feature>
<evidence type="ECO:0000256" key="5">
    <source>
        <dbReference type="ARBA" id="ARBA00023163"/>
    </source>
</evidence>
<dbReference type="PANTHER" id="PTHR43280">
    <property type="entry name" value="ARAC-FAMILY TRANSCRIPTIONAL REGULATOR"/>
    <property type="match status" value="1"/>
</dbReference>
<proteinExistence type="inferred from homology"/>
<dbReference type="InterPro" id="IPR017853">
    <property type="entry name" value="GH"/>
</dbReference>
<dbReference type="Pfam" id="PF01229">
    <property type="entry name" value="Glyco_hydro_39"/>
    <property type="match status" value="1"/>
</dbReference>
<dbReference type="InterPro" id="IPR037923">
    <property type="entry name" value="HTH-like"/>
</dbReference>
<evidence type="ECO:0000256" key="1">
    <source>
        <dbReference type="ARBA" id="ARBA00008875"/>
    </source>
</evidence>
<dbReference type="InterPro" id="IPR018060">
    <property type="entry name" value="HTH_AraC"/>
</dbReference>
<comment type="caution">
    <text evidence="8">The sequence shown here is derived from an EMBL/GenBank/DDBJ whole genome shotgun (WGS) entry which is preliminary data.</text>
</comment>
<evidence type="ECO:0000256" key="4">
    <source>
        <dbReference type="ARBA" id="ARBA00023125"/>
    </source>
</evidence>
<dbReference type="SUPFAM" id="SSF51445">
    <property type="entry name" value="(Trans)glycosidases"/>
    <property type="match status" value="1"/>
</dbReference>
<protein>
    <submittedName>
        <fullName evidence="8">Helix-turn-helix domain-containing protein</fullName>
    </submittedName>
</protein>
<dbReference type="SUPFAM" id="SSF51011">
    <property type="entry name" value="Glycosyl hydrolase domain"/>
    <property type="match status" value="1"/>
</dbReference>
<dbReference type="Proteomes" id="UP000662088">
    <property type="component" value="Unassembled WGS sequence"/>
</dbReference>
<dbReference type="PROSITE" id="PS01124">
    <property type="entry name" value="HTH_ARAC_FAMILY_2"/>
    <property type="match status" value="1"/>
</dbReference>
<dbReference type="SMART" id="SM00342">
    <property type="entry name" value="HTH_ARAC"/>
    <property type="match status" value="1"/>
</dbReference>
<dbReference type="Gene3D" id="1.10.10.60">
    <property type="entry name" value="Homeodomain-like"/>
    <property type="match status" value="2"/>
</dbReference>
<reference evidence="8" key="1">
    <citation type="submission" date="2020-08" db="EMBL/GenBank/DDBJ databases">
        <title>Genome public.</title>
        <authorList>
            <person name="Liu C."/>
            <person name="Sun Q."/>
        </authorList>
    </citation>
    <scope>NUCLEOTIDE SEQUENCE</scope>
    <source>
        <strain evidence="8">NSJ-42</strain>
    </source>
</reference>
<keyword evidence="3" id="KW-0805">Transcription regulation</keyword>
<evidence type="ECO:0000256" key="2">
    <source>
        <dbReference type="ARBA" id="ARBA00022801"/>
    </source>
</evidence>
<name>A0A8I0A5K7_9CLOT</name>
<evidence type="ECO:0000259" key="7">
    <source>
        <dbReference type="PROSITE" id="PS01124"/>
    </source>
</evidence>
<dbReference type="GO" id="GO:0043565">
    <property type="term" value="F:sequence-specific DNA binding"/>
    <property type="evidence" value="ECO:0007669"/>
    <property type="project" value="InterPro"/>
</dbReference>
<dbReference type="InterPro" id="IPR003313">
    <property type="entry name" value="AraC-bd"/>
</dbReference>
<dbReference type="AlphaFoldDB" id="A0A8I0A5K7"/>
<dbReference type="Gene3D" id="3.20.20.80">
    <property type="entry name" value="Glycosidases"/>
    <property type="match status" value="1"/>
</dbReference>
<evidence type="ECO:0000256" key="6">
    <source>
        <dbReference type="ARBA" id="ARBA00023295"/>
    </source>
</evidence>
<dbReference type="PANTHER" id="PTHR43280:SF34">
    <property type="entry name" value="ARAC-FAMILY TRANSCRIPTIONAL REGULATOR"/>
    <property type="match status" value="1"/>
</dbReference>
<evidence type="ECO:0000313" key="9">
    <source>
        <dbReference type="Proteomes" id="UP000662088"/>
    </source>
</evidence>
<dbReference type="InterPro" id="IPR014710">
    <property type="entry name" value="RmlC-like_jellyroll"/>
</dbReference>
<comment type="similarity">
    <text evidence="1">Belongs to the glycosyl hydrolase 39 family.</text>
</comment>
<keyword evidence="9" id="KW-1185">Reference proteome</keyword>
<dbReference type="GO" id="GO:0016798">
    <property type="term" value="F:hydrolase activity, acting on glycosyl bonds"/>
    <property type="evidence" value="ECO:0007669"/>
    <property type="project" value="UniProtKB-KW"/>
</dbReference>
<dbReference type="RefSeq" id="WP_186835226.1">
    <property type="nucleotide sequence ID" value="NZ_JACOOQ010000013.1"/>
</dbReference>
<dbReference type="InterPro" id="IPR049166">
    <property type="entry name" value="GH39_cat"/>
</dbReference>
<sequence>MRKQYINYPLNLPVNISYYNIHNYPTHWHSSTEIIYVLEGTINISIDTDSFILKENEVEIINPDECHSFSSESDNKVLIFQIDPDFFEKYYKDIRNVFFYTNSNDEEDQSGEKYDELKSLLCKILCEFVQTLDDFDEQIEDILINLLYHLINNFHYLTTDKEELKEKSEQLDRYHRISKYIFNNYNNNITLQEIAKKEFLSPHYLSHEIKYATGHSFTHLINLTRIEESIKLLLDTSMSITEISEEIGFSHVRYYNKNFKLYFGCTPLQYRKKYYLNEKDFDNSKNVTSLDLNNALNLLSYNLENYDRFNFENKLWNIHINMNESLNIFDNNFKDILNLGEAFDLLIEDNKDILEEVQEEIHFTYGRLEKMFHNDMGVFIDSDFYNWNRAKSVLEFLYDIDIKPLIVIDNLTFTTEKYRNVLKSFIEYFSALDFSPIEHLKFQFSSTINKEIKNNLLDFLNSEFNFEILDNDFIIENTLNQIYDTSYMLPYIIHSTIFKKDNLSFLRNFDVLEKATNITNEVFIGASGIVNDMGIRKPSYYAFYLLSKLADEIVSIDDGCIVTKSDDLCAILLYCHNNDIDSLAKYDTIYKNGILKKSFKKKYSLNIANLKSSTRIITYTIDESTGSSYNYWLSMGSPKRLNKEEKEILHKASYPKIEFKYSKKNSVLNIITELNGYGAKLIILRNIK</sequence>
<organism evidence="8 9">
    <name type="scientific">Clostridium lentum</name>
    <dbReference type="NCBI Taxonomy" id="2763037"/>
    <lineage>
        <taxon>Bacteria</taxon>
        <taxon>Bacillati</taxon>
        <taxon>Bacillota</taxon>
        <taxon>Clostridia</taxon>
        <taxon>Eubacteriales</taxon>
        <taxon>Clostridiaceae</taxon>
        <taxon>Clostridium</taxon>
    </lineage>
</organism>
<dbReference type="InterPro" id="IPR009057">
    <property type="entry name" value="Homeodomain-like_sf"/>
</dbReference>
<dbReference type="InterPro" id="IPR018062">
    <property type="entry name" value="HTH_AraC-typ_CS"/>
</dbReference>
<dbReference type="SUPFAM" id="SSF51215">
    <property type="entry name" value="Regulatory protein AraC"/>
    <property type="match status" value="1"/>
</dbReference>
<evidence type="ECO:0000313" key="8">
    <source>
        <dbReference type="EMBL" id="MBC5640483.1"/>
    </source>
</evidence>
<dbReference type="CDD" id="cd02208">
    <property type="entry name" value="cupin_RmlC-like"/>
    <property type="match status" value="1"/>
</dbReference>
<dbReference type="PROSITE" id="PS00041">
    <property type="entry name" value="HTH_ARAC_FAMILY_1"/>
    <property type="match status" value="1"/>
</dbReference>
<keyword evidence="5" id="KW-0804">Transcription</keyword>
<dbReference type="Gene3D" id="2.60.120.10">
    <property type="entry name" value="Jelly Rolls"/>
    <property type="match status" value="1"/>
</dbReference>
<keyword evidence="2" id="KW-0378">Hydrolase</keyword>
<dbReference type="Pfam" id="PF12833">
    <property type="entry name" value="HTH_18"/>
    <property type="match status" value="1"/>
</dbReference>
<dbReference type="Gene3D" id="2.60.40.1500">
    <property type="entry name" value="Glycosyl hydrolase domain, family 39"/>
    <property type="match status" value="1"/>
</dbReference>
<dbReference type="EMBL" id="JACOOQ010000013">
    <property type="protein sequence ID" value="MBC5640483.1"/>
    <property type="molecule type" value="Genomic_DNA"/>
</dbReference>
<accession>A0A8I0A5K7</accession>
<keyword evidence="6" id="KW-0326">Glycosidase</keyword>
<dbReference type="SUPFAM" id="SSF46689">
    <property type="entry name" value="Homeodomain-like"/>
    <property type="match status" value="1"/>
</dbReference>
<gene>
    <name evidence="8" type="ORF">H8R92_08655</name>
</gene>
<keyword evidence="4" id="KW-0238">DNA-binding</keyword>
<dbReference type="Pfam" id="PF02311">
    <property type="entry name" value="AraC_binding"/>
    <property type="match status" value="1"/>
</dbReference>